<dbReference type="InterPro" id="IPR050834">
    <property type="entry name" value="Glycosyltransf_2"/>
</dbReference>
<feature type="domain" description="Glycosyltransferase 2-like" evidence="1">
    <location>
        <begin position="16"/>
        <end position="119"/>
    </location>
</feature>
<evidence type="ECO:0000313" key="2">
    <source>
        <dbReference type="EMBL" id="SEB19894.1"/>
    </source>
</evidence>
<evidence type="ECO:0000313" key="3">
    <source>
        <dbReference type="Proteomes" id="UP000198850"/>
    </source>
</evidence>
<proteinExistence type="predicted"/>
<dbReference type="PANTHER" id="PTHR43685">
    <property type="entry name" value="GLYCOSYLTRANSFERASE"/>
    <property type="match status" value="1"/>
</dbReference>
<accession>A0A1H4HDN1</accession>
<dbReference type="InterPro" id="IPR001173">
    <property type="entry name" value="Glyco_trans_2-like"/>
</dbReference>
<dbReference type="AlphaFoldDB" id="A0A1H4HDN1"/>
<protein>
    <submittedName>
        <fullName evidence="2">Glycosyl transferase family 2</fullName>
    </submittedName>
</protein>
<keyword evidence="2" id="KW-0808">Transferase</keyword>
<keyword evidence="3" id="KW-1185">Reference proteome</keyword>
<gene>
    <name evidence="2" type="ORF">SAMN05443550_11612</name>
</gene>
<dbReference type="CDD" id="cd00761">
    <property type="entry name" value="Glyco_tranf_GTA_type"/>
    <property type="match status" value="1"/>
</dbReference>
<reference evidence="2 3" key="1">
    <citation type="submission" date="2016-10" db="EMBL/GenBank/DDBJ databases">
        <authorList>
            <person name="de Groot N.N."/>
        </authorList>
    </citation>
    <scope>NUCLEOTIDE SEQUENCE [LARGE SCALE GENOMIC DNA]</scope>
    <source>
        <strain evidence="2 3">DSM 19033</strain>
    </source>
</reference>
<dbReference type="OrthoDB" id="597270at2"/>
<dbReference type="Proteomes" id="UP000198850">
    <property type="component" value="Unassembled WGS sequence"/>
</dbReference>
<dbReference type="Pfam" id="PF00535">
    <property type="entry name" value="Glycos_transf_2"/>
    <property type="match status" value="1"/>
</dbReference>
<dbReference type="PANTHER" id="PTHR43685:SF2">
    <property type="entry name" value="GLYCOSYLTRANSFERASE 2-LIKE DOMAIN-CONTAINING PROTEIN"/>
    <property type="match status" value="1"/>
</dbReference>
<evidence type="ECO:0000259" key="1">
    <source>
        <dbReference type="Pfam" id="PF00535"/>
    </source>
</evidence>
<dbReference type="InterPro" id="IPR029044">
    <property type="entry name" value="Nucleotide-diphossugar_trans"/>
</dbReference>
<dbReference type="Gene3D" id="3.90.550.10">
    <property type="entry name" value="Spore Coat Polysaccharide Biosynthesis Protein SpsA, Chain A"/>
    <property type="match status" value="1"/>
</dbReference>
<sequence>MKVKLTHPLVSCLCITDNRPSLLLKAIVNFDAQNYPNRELVISYPSTDIATKNLLNRLLETSDLNIIPVERNASDSIGKAKNLAIHHCEGDYICTWDDDDIYYTNRLAHQFNSLQGQGKYFQAGILSHILLYNANTQKAYSSFPSYWGGSLICRKDLIIRYPYSNTNIAEDTSLLKSLESIKLLQKIDDAPYLYIFVYHGKNALDHSYYHFFSSRSQQLDQETAQNIRIYYEQQIELVY</sequence>
<dbReference type="STRING" id="425514.SAMN05443550_11612"/>
<name>A0A1H4HDN1_9SPHI</name>
<dbReference type="RefSeq" id="WP_090559863.1">
    <property type="nucleotide sequence ID" value="NZ_FNRA01000016.1"/>
</dbReference>
<organism evidence="2 3">
    <name type="scientific">Pedobacter hartonius</name>
    <dbReference type="NCBI Taxonomy" id="425514"/>
    <lineage>
        <taxon>Bacteria</taxon>
        <taxon>Pseudomonadati</taxon>
        <taxon>Bacteroidota</taxon>
        <taxon>Sphingobacteriia</taxon>
        <taxon>Sphingobacteriales</taxon>
        <taxon>Sphingobacteriaceae</taxon>
        <taxon>Pedobacter</taxon>
    </lineage>
</organism>
<dbReference type="GO" id="GO:0016740">
    <property type="term" value="F:transferase activity"/>
    <property type="evidence" value="ECO:0007669"/>
    <property type="project" value="UniProtKB-KW"/>
</dbReference>
<dbReference type="SUPFAM" id="SSF53448">
    <property type="entry name" value="Nucleotide-diphospho-sugar transferases"/>
    <property type="match status" value="1"/>
</dbReference>
<dbReference type="EMBL" id="FNRA01000016">
    <property type="protein sequence ID" value="SEB19894.1"/>
    <property type="molecule type" value="Genomic_DNA"/>
</dbReference>